<dbReference type="Proteomes" id="UP000320216">
    <property type="component" value="Chromosome"/>
</dbReference>
<evidence type="ECO:0000256" key="1">
    <source>
        <dbReference type="SAM" id="MobiDB-lite"/>
    </source>
</evidence>
<organism evidence="2 3">
    <name type="scientific">Humibacter ginsenosidimutans</name>
    <dbReference type="NCBI Taxonomy" id="2599293"/>
    <lineage>
        <taxon>Bacteria</taxon>
        <taxon>Bacillati</taxon>
        <taxon>Actinomycetota</taxon>
        <taxon>Actinomycetes</taxon>
        <taxon>Micrococcales</taxon>
        <taxon>Microbacteriaceae</taxon>
        <taxon>Humibacter</taxon>
    </lineage>
</organism>
<dbReference type="OrthoDB" id="5074707at2"/>
<dbReference type="EMBL" id="CP042305">
    <property type="protein sequence ID" value="QDZ15867.1"/>
    <property type="molecule type" value="Genomic_DNA"/>
</dbReference>
<dbReference type="RefSeq" id="WP_146321901.1">
    <property type="nucleotide sequence ID" value="NZ_CP042305.1"/>
</dbReference>
<accession>A0A5B8M5H4</accession>
<dbReference type="KEGG" id="huw:FPZ11_14775"/>
<sequence>MDREHDLVIRLRHPKFSTRDATAESGARLGRYTALAVVTAAVMLVNGCALSPTGDEEHVANHRSSSSKEGPQSSKWLTADSATKEYKDTIDSMPFPLPKGKSYPPRLPDGFVPDSDSGELQTGAAEDQVWFTWLCAWESDYLGSTSKDDATASDHALTMIEKMADYSLLLEACR</sequence>
<reference evidence="2 3" key="1">
    <citation type="submission" date="2019-07" db="EMBL/GenBank/DDBJ databases">
        <title>Full genome sequence of Humibacter sp. WJ7-1.</title>
        <authorList>
            <person name="Im W.-T."/>
        </authorList>
    </citation>
    <scope>NUCLEOTIDE SEQUENCE [LARGE SCALE GENOMIC DNA]</scope>
    <source>
        <strain evidence="2 3">WJ7-1</strain>
    </source>
</reference>
<evidence type="ECO:0000313" key="2">
    <source>
        <dbReference type="EMBL" id="QDZ15867.1"/>
    </source>
</evidence>
<keyword evidence="3" id="KW-1185">Reference proteome</keyword>
<evidence type="ECO:0000313" key="3">
    <source>
        <dbReference type="Proteomes" id="UP000320216"/>
    </source>
</evidence>
<protein>
    <submittedName>
        <fullName evidence="2">Uncharacterized protein</fullName>
    </submittedName>
</protein>
<dbReference type="AlphaFoldDB" id="A0A5B8M5H4"/>
<feature type="region of interest" description="Disordered" evidence="1">
    <location>
        <begin position="54"/>
        <end position="80"/>
    </location>
</feature>
<gene>
    <name evidence="2" type="ORF">FPZ11_14775</name>
</gene>
<name>A0A5B8M5H4_9MICO</name>
<proteinExistence type="predicted"/>